<evidence type="ECO:0000259" key="1">
    <source>
        <dbReference type="PROSITE" id="PS50987"/>
    </source>
</evidence>
<dbReference type="STRING" id="667676.SAMN05192539_1003127"/>
<dbReference type="EMBL" id="FNYE01000003">
    <property type="protein sequence ID" value="SEI64588.1"/>
    <property type="molecule type" value="Genomic_DNA"/>
</dbReference>
<dbReference type="InterPro" id="IPR036388">
    <property type="entry name" value="WH-like_DNA-bd_sf"/>
</dbReference>
<dbReference type="Proteomes" id="UP000198866">
    <property type="component" value="Unassembled WGS sequence"/>
</dbReference>
<dbReference type="InterPro" id="IPR011991">
    <property type="entry name" value="ArsR-like_HTH"/>
</dbReference>
<dbReference type="Pfam" id="PF12840">
    <property type="entry name" value="HTH_20"/>
    <property type="match status" value="1"/>
</dbReference>
<dbReference type="PANTHER" id="PTHR38600">
    <property type="entry name" value="TRANSCRIPTIONAL REGULATORY PROTEIN"/>
    <property type="match status" value="1"/>
</dbReference>
<evidence type="ECO:0000313" key="2">
    <source>
        <dbReference type="EMBL" id="SEI64588.1"/>
    </source>
</evidence>
<proteinExistence type="predicted"/>
<dbReference type="OrthoDB" id="9791888at2"/>
<dbReference type="PROSITE" id="PS50987">
    <property type="entry name" value="HTH_ARSR_2"/>
    <property type="match status" value="1"/>
</dbReference>
<evidence type="ECO:0000313" key="3">
    <source>
        <dbReference type="Proteomes" id="UP000198866"/>
    </source>
</evidence>
<dbReference type="SUPFAM" id="SSF46785">
    <property type="entry name" value="Winged helix' DNA-binding domain"/>
    <property type="match status" value="1"/>
</dbReference>
<keyword evidence="3" id="KW-1185">Reference proteome</keyword>
<dbReference type="AlphaFoldDB" id="A0A1H6S8Z8"/>
<protein>
    <submittedName>
        <fullName evidence="2">Transcriptional regulator, ArsR family</fullName>
    </submittedName>
</protein>
<reference evidence="3" key="1">
    <citation type="submission" date="2016-10" db="EMBL/GenBank/DDBJ databases">
        <authorList>
            <person name="Varghese N."/>
            <person name="Submissions S."/>
        </authorList>
    </citation>
    <scope>NUCLEOTIDE SEQUENCE [LARGE SCALE GENOMIC DNA]</scope>
    <source>
        <strain evidence="3">LMG 26031</strain>
    </source>
</reference>
<dbReference type="RefSeq" id="WP_090863845.1">
    <property type="nucleotide sequence ID" value="NZ_FNYE01000003.1"/>
</dbReference>
<accession>A0A1H6S8Z8</accession>
<organism evidence="2 3">
    <name type="scientific">Paraburkholderia diazotrophica</name>
    <dbReference type="NCBI Taxonomy" id="667676"/>
    <lineage>
        <taxon>Bacteria</taxon>
        <taxon>Pseudomonadati</taxon>
        <taxon>Pseudomonadota</taxon>
        <taxon>Betaproteobacteria</taxon>
        <taxon>Burkholderiales</taxon>
        <taxon>Burkholderiaceae</taxon>
        <taxon>Paraburkholderia</taxon>
    </lineage>
</organism>
<dbReference type="CDD" id="cd00090">
    <property type="entry name" value="HTH_ARSR"/>
    <property type="match status" value="1"/>
</dbReference>
<dbReference type="Gene3D" id="1.10.10.10">
    <property type="entry name" value="Winged helix-like DNA-binding domain superfamily/Winged helix DNA-binding domain"/>
    <property type="match status" value="1"/>
</dbReference>
<dbReference type="InterPro" id="IPR001845">
    <property type="entry name" value="HTH_ArsR_DNA-bd_dom"/>
</dbReference>
<sequence>MNESALDGVFHALSDPTRRAMLAQLAAGERNIGELAAPFAMSFAAASKHVKVLEGAGLVQRRVEGRSHICRIEPAPLAAADAWLRFYERFWSSRLDVLEDLLRNPP</sequence>
<dbReference type="InterPro" id="IPR036390">
    <property type="entry name" value="WH_DNA-bd_sf"/>
</dbReference>
<dbReference type="NCBIfam" id="NF033788">
    <property type="entry name" value="HTH_metalloreg"/>
    <property type="match status" value="1"/>
</dbReference>
<gene>
    <name evidence="2" type="ORF">SAMN05192539_1003127</name>
</gene>
<dbReference type="PRINTS" id="PR00778">
    <property type="entry name" value="HTHARSR"/>
</dbReference>
<dbReference type="SMART" id="SM00418">
    <property type="entry name" value="HTH_ARSR"/>
    <property type="match status" value="1"/>
</dbReference>
<feature type="domain" description="HTH arsR-type" evidence="1">
    <location>
        <begin position="1"/>
        <end position="92"/>
    </location>
</feature>
<name>A0A1H6S8Z8_9BURK</name>
<dbReference type="PANTHER" id="PTHR38600:SF2">
    <property type="entry name" value="SLL0088 PROTEIN"/>
    <property type="match status" value="1"/>
</dbReference>
<dbReference type="GO" id="GO:0003700">
    <property type="term" value="F:DNA-binding transcription factor activity"/>
    <property type="evidence" value="ECO:0007669"/>
    <property type="project" value="InterPro"/>
</dbReference>